<dbReference type="SUPFAM" id="SSF50978">
    <property type="entry name" value="WD40 repeat-like"/>
    <property type="match status" value="1"/>
</dbReference>
<dbReference type="CDD" id="cd01927">
    <property type="entry name" value="cyclophilin_WD40"/>
    <property type="match status" value="1"/>
</dbReference>
<dbReference type="GeneID" id="7203485"/>
<gene>
    <name evidence="10" type="ORF">PHATRDRAFT_38525</name>
</gene>
<reference evidence="10 11" key="1">
    <citation type="journal article" date="2008" name="Nature">
        <title>The Phaeodactylum genome reveals the evolutionary history of diatom genomes.</title>
        <authorList>
            <person name="Bowler C."/>
            <person name="Allen A.E."/>
            <person name="Badger J.H."/>
            <person name="Grimwood J."/>
            <person name="Jabbari K."/>
            <person name="Kuo A."/>
            <person name="Maheswari U."/>
            <person name="Martens C."/>
            <person name="Maumus F."/>
            <person name="Otillar R.P."/>
            <person name="Rayko E."/>
            <person name="Salamov A."/>
            <person name="Vandepoele K."/>
            <person name="Beszteri B."/>
            <person name="Gruber A."/>
            <person name="Heijde M."/>
            <person name="Katinka M."/>
            <person name="Mock T."/>
            <person name="Valentin K."/>
            <person name="Verret F."/>
            <person name="Berges J.A."/>
            <person name="Brownlee C."/>
            <person name="Cadoret J.P."/>
            <person name="Chiovitti A."/>
            <person name="Choi C.J."/>
            <person name="Coesel S."/>
            <person name="De Martino A."/>
            <person name="Detter J.C."/>
            <person name="Durkin C."/>
            <person name="Falciatore A."/>
            <person name="Fournet J."/>
            <person name="Haruta M."/>
            <person name="Huysman M.J."/>
            <person name="Jenkins B.D."/>
            <person name="Jiroutova K."/>
            <person name="Jorgensen R.E."/>
            <person name="Joubert Y."/>
            <person name="Kaplan A."/>
            <person name="Kroger N."/>
            <person name="Kroth P.G."/>
            <person name="La Roche J."/>
            <person name="Lindquist E."/>
            <person name="Lommer M."/>
            <person name="Martin-Jezequel V."/>
            <person name="Lopez P.J."/>
            <person name="Lucas S."/>
            <person name="Mangogna M."/>
            <person name="McGinnis K."/>
            <person name="Medlin L.K."/>
            <person name="Montsant A."/>
            <person name="Oudot-Le Secq M.P."/>
            <person name="Napoli C."/>
            <person name="Obornik M."/>
            <person name="Parker M.S."/>
            <person name="Petit J.L."/>
            <person name="Porcel B.M."/>
            <person name="Poulsen N."/>
            <person name="Robison M."/>
            <person name="Rychlewski L."/>
            <person name="Rynearson T.A."/>
            <person name="Schmutz J."/>
            <person name="Shapiro H."/>
            <person name="Siaut M."/>
            <person name="Stanley M."/>
            <person name="Sussman M.R."/>
            <person name="Taylor A.R."/>
            <person name="Vardi A."/>
            <person name="von Dassow P."/>
            <person name="Vyverman W."/>
            <person name="Willis A."/>
            <person name="Wyrwicz L.S."/>
            <person name="Rokhsar D.S."/>
            <person name="Weissenbach J."/>
            <person name="Armbrust E.V."/>
            <person name="Green B.R."/>
            <person name="Van de Peer Y."/>
            <person name="Grigoriev I.V."/>
        </authorList>
    </citation>
    <scope>NUCLEOTIDE SEQUENCE [LARGE SCALE GENOMIC DNA]</scope>
    <source>
        <strain evidence="10 11">CCAP 1055/1</strain>
    </source>
</reference>
<dbReference type="RefSeq" id="XP_002182658.1">
    <property type="nucleotide sequence ID" value="XM_002182622.1"/>
</dbReference>
<dbReference type="InterPro" id="IPR015943">
    <property type="entry name" value="WD40/YVTN_repeat-like_dom_sf"/>
</dbReference>
<dbReference type="PROSITE" id="PS50072">
    <property type="entry name" value="CSA_PPIASE_2"/>
    <property type="match status" value="1"/>
</dbReference>
<evidence type="ECO:0000313" key="10">
    <source>
        <dbReference type="EMBL" id="EEC45945.1"/>
    </source>
</evidence>
<dbReference type="FunFam" id="2.40.100.10:FF:000003">
    <property type="entry name" value="Peptidylprolyl isomerase domain and WD repeat-containing 1"/>
    <property type="match status" value="1"/>
</dbReference>
<dbReference type="STRING" id="556484.B7G642"/>
<dbReference type="Gene3D" id="2.40.100.10">
    <property type="entry name" value="Cyclophilin-like"/>
    <property type="match status" value="1"/>
</dbReference>
<keyword evidence="4" id="KW-0677">Repeat</keyword>
<dbReference type="Pfam" id="PF00400">
    <property type="entry name" value="WD40"/>
    <property type="match status" value="3"/>
</dbReference>
<feature type="repeat" description="WD" evidence="7">
    <location>
        <begin position="94"/>
        <end position="135"/>
    </location>
</feature>
<dbReference type="GO" id="GO:0005634">
    <property type="term" value="C:nucleus"/>
    <property type="evidence" value="ECO:0007669"/>
    <property type="project" value="UniProtKB-ARBA"/>
</dbReference>
<feature type="repeat" description="WD" evidence="7">
    <location>
        <begin position="43"/>
        <end position="72"/>
    </location>
</feature>
<dbReference type="SUPFAM" id="SSF50891">
    <property type="entry name" value="Cyclophilin-like"/>
    <property type="match status" value="1"/>
</dbReference>
<feature type="region of interest" description="Disordered" evidence="8">
    <location>
        <begin position="493"/>
        <end position="512"/>
    </location>
</feature>
<dbReference type="KEGG" id="pti:PHATRDRAFT_38525"/>
<accession>B7G642</accession>
<evidence type="ECO:0000259" key="9">
    <source>
        <dbReference type="PROSITE" id="PS50072"/>
    </source>
</evidence>
<feature type="domain" description="PPIase cyclophilin-type" evidence="9">
    <location>
        <begin position="519"/>
        <end position="664"/>
    </location>
</feature>
<keyword evidence="3 7" id="KW-0853">WD repeat</keyword>
<name>B7G642_PHATC</name>
<dbReference type="InterPro" id="IPR036322">
    <property type="entry name" value="WD40_repeat_dom_sf"/>
</dbReference>
<evidence type="ECO:0000256" key="5">
    <source>
        <dbReference type="ARBA" id="ARBA00023110"/>
    </source>
</evidence>
<evidence type="ECO:0000256" key="3">
    <source>
        <dbReference type="ARBA" id="ARBA00022574"/>
    </source>
</evidence>
<protein>
    <recommendedName>
        <fullName evidence="2">peptidylprolyl isomerase</fullName>
        <ecNumber evidence="2">5.2.1.8</ecNumber>
    </recommendedName>
</protein>
<evidence type="ECO:0000256" key="8">
    <source>
        <dbReference type="SAM" id="MobiDB-lite"/>
    </source>
</evidence>
<dbReference type="GO" id="GO:0006457">
    <property type="term" value="P:protein folding"/>
    <property type="evidence" value="ECO:0007669"/>
    <property type="project" value="InterPro"/>
</dbReference>
<dbReference type="InterPro" id="IPR001680">
    <property type="entry name" value="WD40_rpt"/>
</dbReference>
<evidence type="ECO:0000256" key="2">
    <source>
        <dbReference type="ARBA" id="ARBA00013194"/>
    </source>
</evidence>
<dbReference type="PRINTS" id="PR00153">
    <property type="entry name" value="CSAPPISMRASE"/>
</dbReference>
<sequence length="665" mass="73748">MPEEESKKRPRDNIAESESLKTPKRFWNREIPSSSHYHVSWMHAQTLTAVVTSTKYGYVVSASQDGTVKFWKRLEVDGEPVEGQHPCLEFAKSFTAHAGPVLALAMDPDEGVCASVGADNVIKFYDVSTFDATAMIRTERPLGTACCWLRSANRSETLLAVGAADTGDIYLHAPDRSRVVQTLTMHGSNIVTCLAYNATHHCVVSTDQKGIIEIWDSWGTPDVSERTSDADEGTEDEKFALLVGGPLVPSRHGIVYGSKVDTQLYELVRKKTFATAIAIEPTGEHFAIYGSDRKIRIFEHRTGKVRVTYDERLKAYDRIFGNSPFHLDTIEYGQRAALEREMDAESTVYSAGMALSKSAPVGCAPQRIAFQFDGSGKYLLIPALVGIKVIEWRKNKLVKMIGQADASQMRFLSICLCPGDAKVNRQLQLSRNASKKTSAATEADEIERASDVLLVALAYNQRRLYVFSQLDPVDDRDAPDNVLVRRDVWNEAPSGQDQIHTESRHTNTTSQASRAVIRTTLGDIHLQLFSQVPKTIENFVGHAKSGYYDNVIFHRIIKGFMLQTGDPLGDGTGGESIWGGEFEDEFVPGLRHDRPFTLSMANAGPNTNGSQFFITTVPCPWLDNKHTVFGRVTRGMDVCTVIENTKTDESDKPLADVQIQSIDIE</sequence>
<dbReference type="Gene3D" id="2.130.10.10">
    <property type="entry name" value="YVTN repeat-like/Quinoprotein amine dehydrogenase"/>
    <property type="match status" value="2"/>
</dbReference>
<dbReference type="PaxDb" id="2850-Phatr38525"/>
<dbReference type="PROSITE" id="PS50082">
    <property type="entry name" value="WD_REPEATS_2"/>
    <property type="match status" value="2"/>
</dbReference>
<evidence type="ECO:0000256" key="7">
    <source>
        <dbReference type="PROSITE-ProRule" id="PRU00221"/>
    </source>
</evidence>
<dbReference type="PANTHER" id="PTHR45625:SF4">
    <property type="entry name" value="PEPTIDYLPROLYL ISOMERASE DOMAIN AND WD REPEAT-CONTAINING PROTEIN 1"/>
    <property type="match status" value="1"/>
</dbReference>
<keyword evidence="6" id="KW-0413">Isomerase</keyword>
<keyword evidence="11" id="KW-1185">Reference proteome</keyword>
<organism evidence="10 11">
    <name type="scientific">Phaeodactylum tricornutum (strain CCAP 1055/1)</name>
    <dbReference type="NCBI Taxonomy" id="556484"/>
    <lineage>
        <taxon>Eukaryota</taxon>
        <taxon>Sar</taxon>
        <taxon>Stramenopiles</taxon>
        <taxon>Ochrophyta</taxon>
        <taxon>Bacillariophyta</taxon>
        <taxon>Bacillariophyceae</taxon>
        <taxon>Bacillariophycidae</taxon>
        <taxon>Naviculales</taxon>
        <taxon>Phaeodactylaceae</taxon>
        <taxon>Phaeodactylum</taxon>
    </lineage>
</organism>
<evidence type="ECO:0000256" key="6">
    <source>
        <dbReference type="ARBA" id="ARBA00023235"/>
    </source>
</evidence>
<dbReference type="EC" id="5.2.1.8" evidence="2"/>
<evidence type="ECO:0000256" key="4">
    <source>
        <dbReference type="ARBA" id="ARBA00022737"/>
    </source>
</evidence>
<comment type="catalytic activity">
    <reaction evidence="1">
        <text>[protein]-peptidylproline (omega=180) = [protein]-peptidylproline (omega=0)</text>
        <dbReference type="Rhea" id="RHEA:16237"/>
        <dbReference type="Rhea" id="RHEA-COMP:10747"/>
        <dbReference type="Rhea" id="RHEA-COMP:10748"/>
        <dbReference type="ChEBI" id="CHEBI:83833"/>
        <dbReference type="ChEBI" id="CHEBI:83834"/>
        <dbReference type="EC" id="5.2.1.8"/>
    </reaction>
</comment>
<dbReference type="Pfam" id="PF00160">
    <property type="entry name" value="Pro_isomerase"/>
    <property type="match status" value="1"/>
</dbReference>
<dbReference type="SMART" id="SM00320">
    <property type="entry name" value="WD40"/>
    <property type="match status" value="4"/>
</dbReference>
<dbReference type="Proteomes" id="UP000000759">
    <property type="component" value="Chromosome 16"/>
</dbReference>
<dbReference type="OMA" id="GMVEYWR"/>
<dbReference type="GO" id="GO:0003755">
    <property type="term" value="F:peptidyl-prolyl cis-trans isomerase activity"/>
    <property type="evidence" value="ECO:0007669"/>
    <property type="project" value="UniProtKB-KW"/>
</dbReference>
<dbReference type="eggNOG" id="KOG0882">
    <property type="taxonomic scope" value="Eukaryota"/>
</dbReference>
<dbReference type="OrthoDB" id="10264753at2759"/>
<proteinExistence type="predicted"/>
<dbReference type="AlphaFoldDB" id="B7G642"/>
<evidence type="ECO:0000256" key="1">
    <source>
        <dbReference type="ARBA" id="ARBA00000971"/>
    </source>
</evidence>
<dbReference type="InterPro" id="IPR002130">
    <property type="entry name" value="Cyclophilin-type_PPIase_dom"/>
</dbReference>
<dbReference type="PANTHER" id="PTHR45625">
    <property type="entry name" value="PEPTIDYL-PROLYL CIS-TRANS ISOMERASE-RELATED"/>
    <property type="match status" value="1"/>
</dbReference>
<dbReference type="InterPro" id="IPR029000">
    <property type="entry name" value="Cyclophilin-like_dom_sf"/>
</dbReference>
<dbReference type="InterPro" id="IPR020892">
    <property type="entry name" value="Cyclophilin-type_PPIase_CS"/>
</dbReference>
<keyword evidence="5" id="KW-0697">Rotamase</keyword>
<dbReference type="HOGENOM" id="CLU_012062_31_0_1"/>
<dbReference type="PROSITE" id="PS00170">
    <property type="entry name" value="CSA_PPIASE_1"/>
    <property type="match status" value="1"/>
</dbReference>
<reference evidence="11" key="2">
    <citation type="submission" date="2008-08" db="EMBL/GenBank/DDBJ databases">
        <authorList>
            <consortium name="Diatom Consortium"/>
            <person name="Grigoriev I."/>
            <person name="Grimwood J."/>
            <person name="Kuo A."/>
            <person name="Otillar R.P."/>
            <person name="Salamov A."/>
            <person name="Detter J.C."/>
            <person name="Lindquist E."/>
            <person name="Shapiro H."/>
            <person name="Lucas S."/>
            <person name="Glavina del Rio T."/>
            <person name="Pitluck S."/>
            <person name="Rokhsar D."/>
            <person name="Bowler C."/>
        </authorList>
    </citation>
    <scope>GENOME REANNOTATION</scope>
    <source>
        <strain evidence="11">CCAP 1055/1</strain>
    </source>
</reference>
<dbReference type="EMBL" id="CM000618">
    <property type="protein sequence ID" value="EEC45945.1"/>
    <property type="molecule type" value="Genomic_DNA"/>
</dbReference>
<dbReference type="InterPro" id="IPR044666">
    <property type="entry name" value="Cyclophilin_A-like"/>
</dbReference>
<dbReference type="InParanoid" id="B7G642"/>
<dbReference type="FunCoup" id="B7G642">
    <property type="interactions" value="467"/>
</dbReference>
<evidence type="ECO:0000313" key="11">
    <source>
        <dbReference type="Proteomes" id="UP000000759"/>
    </source>
</evidence>